<keyword evidence="13" id="KW-1185">Reference proteome</keyword>
<feature type="active site" description="Proton acceptor" evidence="10">
    <location>
        <position position="81"/>
    </location>
</feature>
<comment type="catalytic activity">
    <reaction evidence="9 10">
        <text>XTP + H2O = XMP + diphosphate + H(+)</text>
        <dbReference type="Rhea" id="RHEA:28610"/>
        <dbReference type="ChEBI" id="CHEBI:15377"/>
        <dbReference type="ChEBI" id="CHEBI:15378"/>
        <dbReference type="ChEBI" id="CHEBI:33019"/>
        <dbReference type="ChEBI" id="CHEBI:57464"/>
        <dbReference type="ChEBI" id="CHEBI:61314"/>
        <dbReference type="EC" id="3.6.1.66"/>
    </reaction>
</comment>
<sequence>MTESSASRSRVLVATRNAGKLRELRALFANLGVDLVDLAAAGLPESPEEDELESYDTFESNALAKARHFHALSGLPTVADDSGLSVDALGGSPGVHSKRYAGVVGASAAVDAANNAKLQRALAGAADRRARFVCAAAFVDGGRETVARGEAPGRILDEARGREGFGYDPYFLSDDLGVTFAEASVAQKEGVSHRGRAFRALVSALREAGWSAVDGPARTG</sequence>
<dbReference type="Gene3D" id="3.90.950.10">
    <property type="match status" value="1"/>
</dbReference>
<dbReference type="GO" id="GO:0009146">
    <property type="term" value="P:purine nucleoside triphosphate catabolic process"/>
    <property type="evidence" value="ECO:0007669"/>
    <property type="project" value="UniProtKB-UniRule"/>
</dbReference>
<evidence type="ECO:0000256" key="1">
    <source>
        <dbReference type="ARBA" id="ARBA00008023"/>
    </source>
</evidence>
<dbReference type="GO" id="GO:0046872">
    <property type="term" value="F:metal ion binding"/>
    <property type="evidence" value="ECO:0007669"/>
    <property type="project" value="UniProtKB-KW"/>
</dbReference>
<dbReference type="GO" id="GO:0036220">
    <property type="term" value="F:ITP diphosphatase activity"/>
    <property type="evidence" value="ECO:0007669"/>
    <property type="project" value="UniProtKB-UniRule"/>
</dbReference>
<dbReference type="GO" id="GO:0036222">
    <property type="term" value="F:XTP diphosphatase activity"/>
    <property type="evidence" value="ECO:0007669"/>
    <property type="project" value="UniProtKB-UniRule"/>
</dbReference>
<comment type="catalytic activity">
    <reaction evidence="8 10">
        <text>dITP + H2O = dIMP + diphosphate + H(+)</text>
        <dbReference type="Rhea" id="RHEA:28342"/>
        <dbReference type="ChEBI" id="CHEBI:15377"/>
        <dbReference type="ChEBI" id="CHEBI:15378"/>
        <dbReference type="ChEBI" id="CHEBI:33019"/>
        <dbReference type="ChEBI" id="CHEBI:61194"/>
        <dbReference type="ChEBI" id="CHEBI:61382"/>
        <dbReference type="EC" id="3.6.1.66"/>
    </reaction>
</comment>
<dbReference type="GO" id="GO:0005829">
    <property type="term" value="C:cytosol"/>
    <property type="evidence" value="ECO:0007669"/>
    <property type="project" value="TreeGrafter"/>
</dbReference>
<evidence type="ECO:0000256" key="6">
    <source>
        <dbReference type="ARBA" id="ARBA00022842"/>
    </source>
</evidence>
<accession>W0RJ01</accession>
<evidence type="ECO:0000256" key="9">
    <source>
        <dbReference type="ARBA" id="ARBA00052017"/>
    </source>
</evidence>
<keyword evidence="5 10" id="KW-0378">Hydrolase</keyword>
<comment type="catalytic activity">
    <reaction evidence="10">
        <text>ITP + H2O = IMP + diphosphate + H(+)</text>
        <dbReference type="Rhea" id="RHEA:29399"/>
        <dbReference type="ChEBI" id="CHEBI:15377"/>
        <dbReference type="ChEBI" id="CHEBI:15378"/>
        <dbReference type="ChEBI" id="CHEBI:33019"/>
        <dbReference type="ChEBI" id="CHEBI:58053"/>
        <dbReference type="ChEBI" id="CHEBI:61402"/>
        <dbReference type="EC" id="3.6.1.66"/>
    </reaction>
</comment>
<evidence type="ECO:0000256" key="4">
    <source>
        <dbReference type="ARBA" id="ARBA00022741"/>
    </source>
</evidence>
<dbReference type="HOGENOM" id="CLU_082080_0_2_0"/>
<feature type="binding site" evidence="10">
    <location>
        <position position="188"/>
    </location>
    <ligand>
        <name>substrate</name>
    </ligand>
</feature>
<dbReference type="eggNOG" id="COG0127">
    <property type="taxonomic scope" value="Bacteria"/>
</dbReference>
<dbReference type="GO" id="GO:0009117">
    <property type="term" value="P:nucleotide metabolic process"/>
    <property type="evidence" value="ECO:0007669"/>
    <property type="project" value="UniProtKB-KW"/>
</dbReference>
<dbReference type="NCBIfam" id="TIGR00042">
    <property type="entry name" value="RdgB/HAM1 family non-canonical purine NTP pyrophosphatase"/>
    <property type="match status" value="1"/>
</dbReference>
<reference evidence="12 13" key="1">
    <citation type="journal article" date="2014" name="Genome Announc.">
        <title>Genome Sequence and Methylome of Soil Bacterium Gemmatirosa kalamazoonensis KBS708T, a Member of the Rarely Cultivated Gemmatimonadetes Phylum.</title>
        <authorList>
            <person name="Debruyn J.M."/>
            <person name="Radosevich M."/>
            <person name="Wommack K.E."/>
            <person name="Polson S.W."/>
            <person name="Hauser L.J."/>
            <person name="Fawaz M.N."/>
            <person name="Korlach J."/>
            <person name="Tsai Y.C."/>
        </authorList>
    </citation>
    <scope>NUCLEOTIDE SEQUENCE [LARGE SCALE GENOMIC DNA]</scope>
    <source>
        <strain evidence="12 13">KBS708</strain>
    </source>
</reference>
<dbReference type="FunFam" id="3.90.950.10:FF:000001">
    <property type="entry name" value="dITP/XTP pyrophosphatase"/>
    <property type="match status" value="1"/>
</dbReference>
<evidence type="ECO:0000256" key="2">
    <source>
        <dbReference type="ARBA" id="ARBA00011738"/>
    </source>
</evidence>
<dbReference type="PATRIC" id="fig|861299.3.peg.3256"/>
<dbReference type="OrthoDB" id="9807456at2"/>
<evidence type="ECO:0000313" key="13">
    <source>
        <dbReference type="Proteomes" id="UP000019151"/>
    </source>
</evidence>
<dbReference type="AlphaFoldDB" id="W0RJ01"/>
<organism evidence="12 13">
    <name type="scientific">Gemmatirosa kalamazoonensis</name>
    <dbReference type="NCBI Taxonomy" id="861299"/>
    <lineage>
        <taxon>Bacteria</taxon>
        <taxon>Pseudomonadati</taxon>
        <taxon>Gemmatimonadota</taxon>
        <taxon>Gemmatimonadia</taxon>
        <taxon>Gemmatimonadales</taxon>
        <taxon>Gemmatimonadaceae</taxon>
        <taxon>Gemmatirosa</taxon>
    </lineage>
</organism>
<dbReference type="Proteomes" id="UP000019151">
    <property type="component" value="Chromosome"/>
</dbReference>
<dbReference type="KEGG" id="gba:J421_3204"/>
<evidence type="ECO:0000256" key="10">
    <source>
        <dbReference type="HAMAP-Rule" id="MF_01405"/>
    </source>
</evidence>
<keyword evidence="4 10" id="KW-0547">Nucleotide-binding</keyword>
<evidence type="ECO:0000256" key="11">
    <source>
        <dbReference type="RuleBase" id="RU003781"/>
    </source>
</evidence>
<feature type="binding site" evidence="10">
    <location>
        <begin position="193"/>
        <end position="194"/>
    </location>
    <ligand>
        <name>substrate</name>
    </ligand>
</feature>
<feature type="binding site" evidence="10">
    <location>
        <begin position="15"/>
        <end position="20"/>
    </location>
    <ligand>
        <name>substrate</name>
    </ligand>
</feature>
<dbReference type="InterPro" id="IPR020922">
    <property type="entry name" value="dITP/XTP_pyrophosphatase"/>
</dbReference>
<dbReference type="RefSeq" id="WP_025412208.1">
    <property type="nucleotide sequence ID" value="NZ_CP007128.1"/>
</dbReference>
<gene>
    <name evidence="12" type="ORF">J421_3204</name>
</gene>
<dbReference type="PANTHER" id="PTHR11067">
    <property type="entry name" value="INOSINE TRIPHOSPHATE PYROPHOSPHATASE/HAM1 PROTEIN"/>
    <property type="match status" value="1"/>
</dbReference>
<evidence type="ECO:0000256" key="5">
    <source>
        <dbReference type="ARBA" id="ARBA00022801"/>
    </source>
</evidence>
<dbReference type="PANTHER" id="PTHR11067:SF9">
    <property type="entry name" value="INOSINE TRIPHOSPHATE PYROPHOSPHATASE"/>
    <property type="match status" value="1"/>
</dbReference>
<proteinExistence type="inferred from homology"/>
<dbReference type="GO" id="GO:0035870">
    <property type="term" value="F:dITP diphosphatase activity"/>
    <property type="evidence" value="ECO:0007669"/>
    <property type="project" value="UniProtKB-UniRule"/>
</dbReference>
<feature type="binding site" evidence="10">
    <location>
        <position position="82"/>
    </location>
    <ligand>
        <name>substrate</name>
    </ligand>
</feature>
<dbReference type="EMBL" id="CP007128">
    <property type="protein sequence ID" value="AHG90741.1"/>
    <property type="molecule type" value="Genomic_DNA"/>
</dbReference>
<comment type="similarity">
    <text evidence="1 10 11">Belongs to the HAM1 NTPase family.</text>
</comment>
<dbReference type="InterPro" id="IPR002637">
    <property type="entry name" value="RdgB/HAM1"/>
</dbReference>
<dbReference type="GO" id="GO:0017111">
    <property type="term" value="F:ribonucleoside triphosphate phosphatase activity"/>
    <property type="evidence" value="ECO:0007669"/>
    <property type="project" value="InterPro"/>
</dbReference>
<feature type="binding site" evidence="10">
    <location>
        <begin position="165"/>
        <end position="168"/>
    </location>
    <ligand>
        <name>substrate</name>
    </ligand>
</feature>
<dbReference type="GO" id="GO:0000166">
    <property type="term" value="F:nucleotide binding"/>
    <property type="evidence" value="ECO:0007669"/>
    <property type="project" value="UniProtKB-KW"/>
</dbReference>
<dbReference type="FunCoup" id="W0RJ01">
    <property type="interactions" value="452"/>
</dbReference>
<dbReference type="STRING" id="861299.J421_3204"/>
<name>W0RJ01_9BACT</name>
<keyword evidence="6 10" id="KW-0460">Magnesium</keyword>
<evidence type="ECO:0000256" key="7">
    <source>
        <dbReference type="ARBA" id="ARBA00023080"/>
    </source>
</evidence>
<comment type="cofactor">
    <cofactor evidence="10">
        <name>Mg(2+)</name>
        <dbReference type="ChEBI" id="CHEBI:18420"/>
    </cofactor>
    <text evidence="10">Binds 1 Mg(2+) ion per subunit.</text>
</comment>
<dbReference type="InterPro" id="IPR029001">
    <property type="entry name" value="ITPase-like_fam"/>
</dbReference>
<dbReference type="InParanoid" id="W0RJ01"/>
<dbReference type="SUPFAM" id="SSF52972">
    <property type="entry name" value="ITPase-like"/>
    <property type="match status" value="1"/>
</dbReference>
<protein>
    <recommendedName>
        <fullName evidence="10">dITP/XTP pyrophosphatase</fullName>
        <ecNumber evidence="10">3.6.1.66</ecNumber>
    </recommendedName>
    <alternativeName>
        <fullName evidence="10">Non-canonical purine NTP pyrophosphatase</fullName>
    </alternativeName>
    <alternativeName>
        <fullName evidence="10">Non-standard purine NTP pyrophosphatase</fullName>
    </alternativeName>
    <alternativeName>
        <fullName evidence="10">Nucleoside-triphosphate diphosphatase</fullName>
    </alternativeName>
    <alternativeName>
        <fullName evidence="10">Nucleoside-triphosphate pyrophosphatase</fullName>
        <shortName evidence="10">NTPase</shortName>
    </alternativeName>
</protein>
<evidence type="ECO:0000256" key="3">
    <source>
        <dbReference type="ARBA" id="ARBA00022723"/>
    </source>
</evidence>
<keyword evidence="3 10" id="KW-0479">Metal-binding</keyword>
<dbReference type="EC" id="3.6.1.66" evidence="10"/>
<dbReference type="HAMAP" id="MF_01405">
    <property type="entry name" value="Non_canon_purine_NTPase"/>
    <property type="match status" value="1"/>
</dbReference>
<keyword evidence="7 10" id="KW-0546">Nucleotide metabolism</keyword>
<comment type="subunit">
    <text evidence="2 10">Homodimer.</text>
</comment>
<evidence type="ECO:0000256" key="8">
    <source>
        <dbReference type="ARBA" id="ARBA00051875"/>
    </source>
</evidence>
<dbReference type="CDD" id="cd00515">
    <property type="entry name" value="HAM1"/>
    <property type="match status" value="1"/>
</dbReference>
<feature type="binding site" evidence="10">
    <location>
        <position position="48"/>
    </location>
    <ligand>
        <name>Mg(2+)</name>
        <dbReference type="ChEBI" id="CHEBI:18420"/>
    </ligand>
</feature>
<feature type="binding site" evidence="10">
    <location>
        <position position="81"/>
    </location>
    <ligand>
        <name>Mg(2+)</name>
        <dbReference type="ChEBI" id="CHEBI:18420"/>
    </ligand>
</feature>
<comment type="function">
    <text evidence="10">Pyrophosphatase that catalyzes the hydrolysis of nucleoside triphosphates to their monophosphate derivatives, with a high preference for the non-canonical purine nucleotides XTP (xanthosine triphosphate), dITP (deoxyinosine triphosphate) and ITP. Seems to function as a house-cleaning enzyme that removes non-canonical purine nucleotides from the nucleotide pool, thus preventing their incorporation into DNA/RNA and avoiding chromosomal lesions.</text>
</comment>
<dbReference type="Pfam" id="PF01725">
    <property type="entry name" value="Ham1p_like"/>
    <property type="match status" value="1"/>
</dbReference>
<evidence type="ECO:0000313" key="12">
    <source>
        <dbReference type="EMBL" id="AHG90741.1"/>
    </source>
</evidence>